<dbReference type="RefSeq" id="WP_134639416.1">
    <property type="nucleotide sequence ID" value="NZ_SOHM01000007.1"/>
</dbReference>
<dbReference type="InterPro" id="IPR010998">
    <property type="entry name" value="Integrase_recombinase_N"/>
</dbReference>
<evidence type="ECO:0000313" key="5">
    <source>
        <dbReference type="EMBL" id="TFD93986.1"/>
    </source>
</evidence>
<keyword evidence="6" id="KW-1185">Reference proteome</keyword>
<dbReference type="InterPro" id="IPR050090">
    <property type="entry name" value="Tyrosine_recombinase_XerCD"/>
</dbReference>
<comment type="caution">
    <text evidence="5">The sequence shown here is derived from an EMBL/GenBank/DDBJ whole genome shotgun (WGS) entry which is preliminary data.</text>
</comment>
<dbReference type="GO" id="GO:0006310">
    <property type="term" value="P:DNA recombination"/>
    <property type="evidence" value="ECO:0007669"/>
    <property type="project" value="UniProtKB-KW"/>
</dbReference>
<dbReference type="InterPro" id="IPR011010">
    <property type="entry name" value="DNA_brk_join_enz"/>
</dbReference>
<dbReference type="CDD" id="cd01189">
    <property type="entry name" value="INT_ICEBs1_C_like"/>
    <property type="match status" value="1"/>
</dbReference>
<evidence type="ECO:0000259" key="4">
    <source>
        <dbReference type="PROSITE" id="PS51898"/>
    </source>
</evidence>
<sequence length="385" mass="42759">MATTESYTLKKTGDRVWWRVRYRTVDNRSTVKSSFENKKDATNWGKKYDLAKYEGKATSPRDRKQPLGPFIDLHVARTIGLTAATQANRQSIAKTWVSPDWEKKQIGSILKTDVQAWLELITSKNAGPATAQKAHGILLASLQKAVESKALTTNPAKGVDVPRPIKRAHEYLNHHQVAELAGAIDPRYKTVIGILAYCGLRFGELTALRAGEVDLKSRRIHVVRAATTVNGHMVEGLPKFEKFRKVFYPEFLDEAMAVQVEKKARTALVFTAPRGGYLRLDDWRVRAFADAKETLSVRRTEEGLLTEEFVEPFPNITPHDLRHTAASLSVSAGGNVKAIQIMLGHASASMTLDVYADLFSDDEEGVAIALHEQAMARIGPGVWSL</sequence>
<dbReference type="InterPro" id="IPR002104">
    <property type="entry name" value="Integrase_catalytic"/>
</dbReference>
<dbReference type="GO" id="GO:0003677">
    <property type="term" value="F:DNA binding"/>
    <property type="evidence" value="ECO:0007669"/>
    <property type="project" value="UniProtKB-KW"/>
</dbReference>
<evidence type="ECO:0000256" key="2">
    <source>
        <dbReference type="ARBA" id="ARBA00023125"/>
    </source>
</evidence>
<feature type="domain" description="Tyr recombinase" evidence="4">
    <location>
        <begin position="167"/>
        <end position="368"/>
    </location>
</feature>
<gene>
    <name evidence="5" type="ORF">E3T61_03020</name>
</gene>
<dbReference type="OrthoDB" id="1822491at2"/>
<evidence type="ECO:0000256" key="3">
    <source>
        <dbReference type="ARBA" id="ARBA00023172"/>
    </source>
</evidence>
<protein>
    <submittedName>
        <fullName evidence="5">Site-specific integrase</fullName>
    </submittedName>
</protein>
<dbReference type="Pfam" id="PF00589">
    <property type="entry name" value="Phage_integrase"/>
    <property type="match status" value="1"/>
</dbReference>
<proteinExistence type="inferred from homology"/>
<evidence type="ECO:0000256" key="1">
    <source>
        <dbReference type="ARBA" id="ARBA00008857"/>
    </source>
</evidence>
<accession>A0A4R9BYB5</accession>
<reference evidence="5 6" key="1">
    <citation type="submission" date="2019-03" db="EMBL/GenBank/DDBJ databases">
        <title>Genomics of glacier-inhabiting Cryobacterium strains.</title>
        <authorList>
            <person name="Liu Q."/>
            <person name="Xin Y.-H."/>
        </authorList>
    </citation>
    <scope>NUCLEOTIDE SEQUENCE [LARGE SCALE GENOMIC DNA]</scope>
    <source>
        <strain evidence="5 6">Sr59</strain>
    </source>
</reference>
<keyword evidence="2" id="KW-0238">DNA-binding</keyword>
<dbReference type="Gene3D" id="1.10.443.10">
    <property type="entry name" value="Intergrase catalytic core"/>
    <property type="match status" value="1"/>
</dbReference>
<evidence type="ECO:0000313" key="6">
    <source>
        <dbReference type="Proteomes" id="UP000298468"/>
    </source>
</evidence>
<dbReference type="SUPFAM" id="SSF56349">
    <property type="entry name" value="DNA breaking-rejoining enzymes"/>
    <property type="match status" value="1"/>
</dbReference>
<dbReference type="EMBL" id="SOHM01000007">
    <property type="protein sequence ID" value="TFD93986.1"/>
    <property type="molecule type" value="Genomic_DNA"/>
</dbReference>
<dbReference type="PANTHER" id="PTHR30349">
    <property type="entry name" value="PHAGE INTEGRASE-RELATED"/>
    <property type="match status" value="1"/>
</dbReference>
<organism evidence="5 6">
    <name type="scientific">Cryobacterium lactosi</name>
    <dbReference type="NCBI Taxonomy" id="1259202"/>
    <lineage>
        <taxon>Bacteria</taxon>
        <taxon>Bacillati</taxon>
        <taxon>Actinomycetota</taxon>
        <taxon>Actinomycetes</taxon>
        <taxon>Micrococcales</taxon>
        <taxon>Microbacteriaceae</taxon>
        <taxon>Cryobacterium</taxon>
    </lineage>
</organism>
<dbReference type="GO" id="GO:0015074">
    <property type="term" value="P:DNA integration"/>
    <property type="evidence" value="ECO:0007669"/>
    <property type="project" value="InterPro"/>
</dbReference>
<comment type="similarity">
    <text evidence="1">Belongs to the 'phage' integrase family.</text>
</comment>
<dbReference type="Proteomes" id="UP000298468">
    <property type="component" value="Unassembled WGS sequence"/>
</dbReference>
<dbReference type="Gene3D" id="1.10.150.130">
    <property type="match status" value="1"/>
</dbReference>
<dbReference type="AlphaFoldDB" id="A0A4R9BYB5"/>
<dbReference type="InterPro" id="IPR013762">
    <property type="entry name" value="Integrase-like_cat_sf"/>
</dbReference>
<dbReference type="PANTHER" id="PTHR30349:SF64">
    <property type="entry name" value="PROPHAGE INTEGRASE INTD-RELATED"/>
    <property type="match status" value="1"/>
</dbReference>
<dbReference type="PROSITE" id="PS51898">
    <property type="entry name" value="TYR_RECOMBINASE"/>
    <property type="match status" value="1"/>
</dbReference>
<name>A0A4R9BYB5_9MICO</name>
<keyword evidence="3" id="KW-0233">DNA recombination</keyword>